<feature type="region of interest" description="Disordered" evidence="1">
    <location>
        <begin position="172"/>
        <end position="193"/>
    </location>
</feature>
<proteinExistence type="predicted"/>
<feature type="compositionally biased region" description="Acidic residues" evidence="1">
    <location>
        <begin position="184"/>
        <end position="193"/>
    </location>
</feature>
<dbReference type="EMBL" id="FTOA01000015">
    <property type="protein sequence ID" value="SIT20616.1"/>
    <property type="molecule type" value="Genomic_DNA"/>
</dbReference>
<accession>A0A1N7QCW1</accession>
<name>A0A1N7QCW1_9PROT</name>
<dbReference type="RefSeq" id="WP_139333022.1">
    <property type="nucleotide sequence ID" value="NZ_FTOA01000015.1"/>
</dbReference>
<sequence length="193" mass="20903">MMRNRLERQRGNALVESALLLPILLAAGLIAGDLYVVSRARADLERSTAALSAIIANQDSLTAAGLDKLVEGVLAGRTDRYEVFLGQVGRNGEVAWTLSAGNAEGLCQNPLENSPYQDPLPERDTEDTSNSAAMMVVQACQQSGALGLGTLTLENDTLKMVAVNRMRTPDLELDETLRQRAGLPDEDDEEYEE</sequence>
<dbReference type="Proteomes" id="UP000185678">
    <property type="component" value="Unassembled WGS sequence"/>
</dbReference>
<keyword evidence="3" id="KW-1185">Reference proteome</keyword>
<feature type="region of interest" description="Disordered" evidence="1">
    <location>
        <begin position="108"/>
        <end position="128"/>
    </location>
</feature>
<protein>
    <recommendedName>
        <fullName evidence="4">TadE-like protein</fullName>
    </recommendedName>
</protein>
<evidence type="ECO:0008006" key="4">
    <source>
        <dbReference type="Google" id="ProtNLM"/>
    </source>
</evidence>
<evidence type="ECO:0000256" key="1">
    <source>
        <dbReference type="SAM" id="MobiDB-lite"/>
    </source>
</evidence>
<dbReference type="AlphaFoldDB" id="A0A1N7QCW1"/>
<dbReference type="STRING" id="80876.SAMN05421779_11513"/>
<gene>
    <name evidence="2" type="ORF">SAMN05421779_11513</name>
</gene>
<evidence type="ECO:0000313" key="2">
    <source>
        <dbReference type="EMBL" id="SIT20616.1"/>
    </source>
</evidence>
<reference evidence="2 3" key="1">
    <citation type="submission" date="2017-01" db="EMBL/GenBank/DDBJ databases">
        <authorList>
            <person name="Mah S.A."/>
            <person name="Swanson W.J."/>
            <person name="Moy G.W."/>
            <person name="Vacquier V.D."/>
        </authorList>
    </citation>
    <scope>NUCLEOTIDE SEQUENCE [LARGE SCALE GENOMIC DNA]</scope>
    <source>
        <strain evidence="2 3">DSM 11589</strain>
    </source>
</reference>
<organism evidence="2 3">
    <name type="scientific">Insolitispirillum peregrinum</name>
    <dbReference type="NCBI Taxonomy" id="80876"/>
    <lineage>
        <taxon>Bacteria</taxon>
        <taxon>Pseudomonadati</taxon>
        <taxon>Pseudomonadota</taxon>
        <taxon>Alphaproteobacteria</taxon>
        <taxon>Rhodospirillales</taxon>
        <taxon>Novispirillaceae</taxon>
        <taxon>Insolitispirillum</taxon>
    </lineage>
</organism>
<evidence type="ECO:0000313" key="3">
    <source>
        <dbReference type="Proteomes" id="UP000185678"/>
    </source>
</evidence>